<organism evidence="2 3">
    <name type="scientific">Ceratitis capitata</name>
    <name type="common">Mediterranean fruit fly</name>
    <name type="synonym">Tephritis capitata</name>
    <dbReference type="NCBI Taxonomy" id="7213"/>
    <lineage>
        <taxon>Eukaryota</taxon>
        <taxon>Metazoa</taxon>
        <taxon>Ecdysozoa</taxon>
        <taxon>Arthropoda</taxon>
        <taxon>Hexapoda</taxon>
        <taxon>Insecta</taxon>
        <taxon>Pterygota</taxon>
        <taxon>Neoptera</taxon>
        <taxon>Endopterygota</taxon>
        <taxon>Diptera</taxon>
        <taxon>Brachycera</taxon>
        <taxon>Muscomorpha</taxon>
        <taxon>Tephritoidea</taxon>
        <taxon>Tephritidae</taxon>
        <taxon>Ceratitis</taxon>
        <taxon>Ceratitis</taxon>
    </lineage>
</organism>
<protein>
    <submittedName>
        <fullName evidence="2">(Mediterranean fruit fly) hypothetical protein</fullName>
    </submittedName>
</protein>
<sequence length="195" mass="21390">MAVQAENLINRLTINPLKYLNNLPEFYGDSGDLQTFTTLIDRVHSHLQTYDEIIILEIDVPVKNSLVNYAANPGDLEQAMDILFQAGYAHVGNNKGNGPEFKLIRVIGIITTEIVHNTIGEIRLPTTPTIPTTIPTTPTIPTTIPTTPIIPTTIPTTPTIPTTIPTTPPIPQVNPQNHNQNPSFQGPNPRNKPEP</sequence>
<dbReference type="Proteomes" id="UP000606786">
    <property type="component" value="Unassembled WGS sequence"/>
</dbReference>
<reference evidence="2" key="1">
    <citation type="submission" date="2020-11" db="EMBL/GenBank/DDBJ databases">
        <authorList>
            <person name="Whitehead M."/>
        </authorList>
    </citation>
    <scope>NUCLEOTIDE SEQUENCE</scope>
    <source>
        <strain evidence="2">EGII</strain>
    </source>
</reference>
<dbReference type="AlphaFoldDB" id="A0A811UYH3"/>
<proteinExistence type="predicted"/>
<feature type="compositionally biased region" description="Low complexity" evidence="1">
    <location>
        <begin position="129"/>
        <end position="165"/>
    </location>
</feature>
<gene>
    <name evidence="2" type="ORF">CCAP1982_LOCUS10611</name>
</gene>
<evidence type="ECO:0000313" key="3">
    <source>
        <dbReference type="Proteomes" id="UP000606786"/>
    </source>
</evidence>
<keyword evidence="3" id="KW-1185">Reference proteome</keyword>
<accession>A0A811UYH3</accession>
<name>A0A811UYH3_CERCA</name>
<comment type="caution">
    <text evidence="2">The sequence shown here is derived from an EMBL/GenBank/DDBJ whole genome shotgun (WGS) entry which is preliminary data.</text>
</comment>
<evidence type="ECO:0000256" key="1">
    <source>
        <dbReference type="SAM" id="MobiDB-lite"/>
    </source>
</evidence>
<feature type="compositionally biased region" description="Low complexity" evidence="1">
    <location>
        <begin position="173"/>
        <end position="182"/>
    </location>
</feature>
<dbReference type="EMBL" id="CAJHJT010000023">
    <property type="protein sequence ID" value="CAD7002123.1"/>
    <property type="molecule type" value="Genomic_DNA"/>
</dbReference>
<evidence type="ECO:0000313" key="2">
    <source>
        <dbReference type="EMBL" id="CAD7002123.1"/>
    </source>
</evidence>
<feature type="region of interest" description="Disordered" evidence="1">
    <location>
        <begin position="129"/>
        <end position="195"/>
    </location>
</feature>